<evidence type="ECO:0000313" key="2">
    <source>
        <dbReference type="Proteomes" id="UP001225042"/>
    </source>
</evidence>
<dbReference type="EMBL" id="JAVDKS010000003">
    <property type="protein sequence ID" value="MDQ2255976.1"/>
    <property type="molecule type" value="Genomic_DNA"/>
</dbReference>
<gene>
    <name evidence="1" type="ORF">RBJ67_07445</name>
</gene>
<comment type="caution">
    <text evidence="1">The sequence shown here is derived from an EMBL/GenBank/DDBJ whole genome shotgun (WGS) entry which is preliminary data.</text>
</comment>
<protein>
    <submittedName>
        <fullName evidence="1">Uncharacterized protein</fullName>
    </submittedName>
</protein>
<keyword evidence="2" id="KW-1185">Reference proteome</keyword>
<reference evidence="1 2" key="1">
    <citation type="submission" date="2023-08" db="EMBL/GenBank/DDBJ databases">
        <authorList>
            <person name="Dale J."/>
        </authorList>
    </citation>
    <scope>NUCLEOTIDE SEQUENCE [LARGE SCALE GENOMIC DNA]</scope>
    <source>
        <strain evidence="1 2">2023EL-00788</strain>
    </source>
</reference>
<accession>A0AAW8H586</accession>
<organism evidence="1 2">
    <name type="scientific">Enterobacter soli</name>
    <dbReference type="NCBI Taxonomy" id="885040"/>
    <lineage>
        <taxon>Bacteria</taxon>
        <taxon>Pseudomonadati</taxon>
        <taxon>Pseudomonadota</taxon>
        <taxon>Gammaproteobacteria</taxon>
        <taxon>Enterobacterales</taxon>
        <taxon>Enterobacteriaceae</taxon>
        <taxon>Enterobacter</taxon>
    </lineage>
</organism>
<evidence type="ECO:0000313" key="1">
    <source>
        <dbReference type="EMBL" id="MDQ2255976.1"/>
    </source>
</evidence>
<dbReference type="AlphaFoldDB" id="A0AAW8H586"/>
<sequence>MNKKLGNHRTCRVEITDEQGKVLVKGKCINAVLSTDLVRSQAYLELTERDPSMLDIYKFMRTYSADHRRKYPFNAAYKGESFYLADGRDQHSPALQYFERYKAETGNDNFDEFRKVVTK</sequence>
<name>A0AAW8H586_9ENTR</name>
<dbReference type="RefSeq" id="WP_217188347.1">
    <property type="nucleotide sequence ID" value="NZ_CP143717.1"/>
</dbReference>
<dbReference type="Proteomes" id="UP001225042">
    <property type="component" value="Unassembled WGS sequence"/>
</dbReference>
<proteinExistence type="predicted"/>